<name>A0ABP1N4A8_XYLVO</name>
<evidence type="ECO:0000256" key="9">
    <source>
        <dbReference type="ARBA" id="ARBA00030390"/>
    </source>
</evidence>
<feature type="region of interest" description="Disordered" evidence="12">
    <location>
        <begin position="269"/>
        <end position="317"/>
    </location>
</feature>
<evidence type="ECO:0000256" key="4">
    <source>
        <dbReference type="ARBA" id="ARBA00022763"/>
    </source>
</evidence>
<protein>
    <recommendedName>
        <fullName evidence="2">Abasic site processing protein HMCES</fullName>
    </recommendedName>
    <alternativeName>
        <fullName evidence="9">Embryonic stem cell-specific 5-hydroxymethylcytosine-binding protein</fullName>
    </alternativeName>
    <alternativeName>
        <fullName evidence="10">Peptidase HMCES</fullName>
    </alternativeName>
    <alternativeName>
        <fullName evidence="11">SRAP domain-containing protein 1</fullName>
    </alternativeName>
</protein>
<dbReference type="PANTHER" id="PTHR13604">
    <property type="entry name" value="DC12-RELATED"/>
    <property type="match status" value="1"/>
</dbReference>
<keyword evidence="5" id="KW-0378">Hydrolase</keyword>
<organism evidence="13 14">
    <name type="scientific">Xylocopa violacea</name>
    <name type="common">Violet carpenter bee</name>
    <name type="synonym">Apis violacea</name>
    <dbReference type="NCBI Taxonomy" id="135666"/>
    <lineage>
        <taxon>Eukaryota</taxon>
        <taxon>Metazoa</taxon>
        <taxon>Ecdysozoa</taxon>
        <taxon>Arthropoda</taxon>
        <taxon>Hexapoda</taxon>
        <taxon>Insecta</taxon>
        <taxon>Pterygota</taxon>
        <taxon>Neoptera</taxon>
        <taxon>Endopterygota</taxon>
        <taxon>Hymenoptera</taxon>
        <taxon>Apocrita</taxon>
        <taxon>Aculeata</taxon>
        <taxon>Apoidea</taxon>
        <taxon>Anthophila</taxon>
        <taxon>Apidae</taxon>
        <taxon>Xylocopa</taxon>
        <taxon>Xylocopa</taxon>
    </lineage>
</organism>
<proteinExistence type="inferred from homology"/>
<evidence type="ECO:0000256" key="10">
    <source>
        <dbReference type="ARBA" id="ARBA00030898"/>
    </source>
</evidence>
<dbReference type="SUPFAM" id="SSF143081">
    <property type="entry name" value="BB1717-like"/>
    <property type="match status" value="1"/>
</dbReference>
<evidence type="ECO:0000313" key="14">
    <source>
        <dbReference type="Proteomes" id="UP001642520"/>
    </source>
</evidence>
<reference evidence="13 14" key="1">
    <citation type="submission" date="2024-08" db="EMBL/GenBank/DDBJ databases">
        <authorList>
            <person name="Will J Nash"/>
            <person name="Angela Man"/>
            <person name="Seanna McTaggart"/>
            <person name="Kendall Baker"/>
            <person name="Tom Barker"/>
            <person name="Leah Catchpole"/>
            <person name="Alex Durrant"/>
            <person name="Karim Gharbi"/>
            <person name="Naomi Irish"/>
            <person name="Gemy Kaithakottil"/>
            <person name="Debby Ku"/>
            <person name="Aaliyah Providence"/>
            <person name="Felix Shaw"/>
            <person name="David Swarbreck"/>
            <person name="Chris Watkins"/>
            <person name="Ann M. McCartney"/>
            <person name="Giulio Formenti"/>
            <person name="Alice Mouton"/>
            <person name="Noel Vella"/>
            <person name="Bjorn M von Reumont"/>
            <person name="Adriana Vella"/>
            <person name="Wilfried Haerty"/>
        </authorList>
    </citation>
    <scope>NUCLEOTIDE SEQUENCE [LARGE SCALE GENOMIC DNA]</scope>
</reference>
<keyword evidence="14" id="KW-1185">Reference proteome</keyword>
<comment type="caution">
    <text evidence="13">The sequence shown here is derived from an EMBL/GenBank/DDBJ whole genome shotgun (WGS) entry which is preliminary data.</text>
</comment>
<dbReference type="InterPro" id="IPR036590">
    <property type="entry name" value="SRAP-like"/>
</dbReference>
<dbReference type="EMBL" id="CAXAJV020001286">
    <property type="protein sequence ID" value="CAL7935816.1"/>
    <property type="molecule type" value="Genomic_DNA"/>
</dbReference>
<accession>A0ABP1N4A8</accession>
<evidence type="ECO:0000313" key="13">
    <source>
        <dbReference type="EMBL" id="CAL7935816.1"/>
    </source>
</evidence>
<evidence type="ECO:0000256" key="8">
    <source>
        <dbReference type="ARBA" id="ARBA00023239"/>
    </source>
</evidence>
<evidence type="ECO:0000256" key="6">
    <source>
        <dbReference type="ARBA" id="ARBA00023124"/>
    </source>
</evidence>
<evidence type="ECO:0000256" key="1">
    <source>
        <dbReference type="ARBA" id="ARBA00008136"/>
    </source>
</evidence>
<evidence type="ECO:0000256" key="12">
    <source>
        <dbReference type="SAM" id="MobiDB-lite"/>
    </source>
</evidence>
<dbReference type="Proteomes" id="UP001642520">
    <property type="component" value="Unassembled WGS sequence"/>
</dbReference>
<keyword evidence="3" id="KW-0645">Protease</keyword>
<keyword evidence="6" id="KW-0190">Covalent protein-DNA linkage</keyword>
<gene>
    <name evidence="13" type="ORF">XYLVIOL_LOCUS1830</name>
</gene>
<dbReference type="Gene3D" id="3.90.1680.10">
    <property type="entry name" value="SOS response associated peptidase-like"/>
    <property type="match status" value="1"/>
</dbReference>
<dbReference type="Pfam" id="PF02586">
    <property type="entry name" value="SRAP"/>
    <property type="match status" value="1"/>
</dbReference>
<evidence type="ECO:0000256" key="11">
    <source>
        <dbReference type="ARBA" id="ARBA00031130"/>
    </source>
</evidence>
<keyword evidence="4" id="KW-0227">DNA damage</keyword>
<evidence type="ECO:0000256" key="2">
    <source>
        <dbReference type="ARBA" id="ARBA00015888"/>
    </source>
</evidence>
<keyword evidence="8" id="KW-0456">Lyase</keyword>
<evidence type="ECO:0000256" key="3">
    <source>
        <dbReference type="ARBA" id="ARBA00022670"/>
    </source>
</evidence>
<evidence type="ECO:0000256" key="7">
    <source>
        <dbReference type="ARBA" id="ARBA00023125"/>
    </source>
</evidence>
<dbReference type="InterPro" id="IPR003738">
    <property type="entry name" value="SRAP"/>
</dbReference>
<comment type="similarity">
    <text evidence="1">Belongs to the SOS response-associated peptidase family.</text>
</comment>
<dbReference type="PANTHER" id="PTHR13604:SF0">
    <property type="entry name" value="ABASIC SITE PROCESSING PROTEIN HMCES"/>
    <property type="match status" value="1"/>
</dbReference>
<keyword evidence="7" id="KW-0238">DNA-binding</keyword>
<evidence type="ECO:0000256" key="5">
    <source>
        <dbReference type="ARBA" id="ARBA00022801"/>
    </source>
</evidence>
<sequence length="317" mass="35851">MCGRTACTLNPDTLCRACGYKDAAGKRRTTSWTKSDVEYVPSTNIGPKDVLPCVVAGSHFGKEDERVLCAMMWSMIPPWHEGDYRKHNLSTHNARLENINNSKLYRAPLSKGQRCIVICEGYYEWKAGKTKKDGKQPYYIYANQEKGVKADDPSTWKDEFSEESGWKGFKLLKMAGIFNTFKTVEGKIIYSCTIITTEANNILSWLHNRVPLFLNEEENAQAWLNEELSVAEAVDKLNKLTLSGDDLNWHTVSTLVNNVLCKSKDCRKKTNPVEEKKNSPSSFMASWLKKGSAESAKRKSVETDKNDKVPEKISKTD</sequence>
<feature type="compositionally biased region" description="Basic and acidic residues" evidence="12">
    <location>
        <begin position="291"/>
        <end position="317"/>
    </location>
</feature>